<dbReference type="EMBL" id="UINC01000025">
    <property type="protein sequence ID" value="SUZ47621.1"/>
    <property type="molecule type" value="Genomic_DNA"/>
</dbReference>
<feature type="non-terminal residue" evidence="1">
    <location>
        <position position="36"/>
    </location>
</feature>
<organism evidence="1">
    <name type="scientific">marine metagenome</name>
    <dbReference type="NCBI Taxonomy" id="408172"/>
    <lineage>
        <taxon>unclassified sequences</taxon>
        <taxon>metagenomes</taxon>
        <taxon>ecological metagenomes</taxon>
    </lineage>
</organism>
<gene>
    <name evidence="1" type="ORF">METZ01_LOCUS475</name>
</gene>
<name>A0A381MZ77_9ZZZZ</name>
<accession>A0A381MZ77</accession>
<proteinExistence type="predicted"/>
<evidence type="ECO:0000313" key="1">
    <source>
        <dbReference type="EMBL" id="SUZ47621.1"/>
    </source>
</evidence>
<reference evidence="1" key="1">
    <citation type="submission" date="2018-05" db="EMBL/GenBank/DDBJ databases">
        <authorList>
            <person name="Lanie J.A."/>
            <person name="Ng W.-L."/>
            <person name="Kazmierczak K.M."/>
            <person name="Andrzejewski T.M."/>
            <person name="Davidsen T.M."/>
            <person name="Wayne K.J."/>
            <person name="Tettelin H."/>
            <person name="Glass J.I."/>
            <person name="Rusch D."/>
            <person name="Podicherti R."/>
            <person name="Tsui H.-C.T."/>
            <person name="Winkler M.E."/>
        </authorList>
    </citation>
    <scope>NUCLEOTIDE SEQUENCE</scope>
</reference>
<feature type="non-terminal residue" evidence="1">
    <location>
        <position position="1"/>
    </location>
</feature>
<sequence length="36" mass="4128">GSGIGRVCGDDWYRVWLLSGLERRPTRPDRVATIRI</sequence>
<dbReference type="AlphaFoldDB" id="A0A381MZ77"/>
<protein>
    <submittedName>
        <fullName evidence="1">Uncharacterized protein</fullName>
    </submittedName>
</protein>